<feature type="domain" description="Molybdopterin dinucleotide-binding" evidence="2">
    <location>
        <begin position="76"/>
        <end position="194"/>
    </location>
</feature>
<dbReference type="GO" id="GO:0016020">
    <property type="term" value="C:membrane"/>
    <property type="evidence" value="ECO:0007669"/>
    <property type="project" value="TreeGrafter"/>
</dbReference>
<organism evidence="3">
    <name type="scientific">freshwater metagenome</name>
    <dbReference type="NCBI Taxonomy" id="449393"/>
    <lineage>
        <taxon>unclassified sequences</taxon>
        <taxon>metagenomes</taxon>
        <taxon>ecological metagenomes</taxon>
    </lineage>
</organism>
<evidence type="ECO:0000259" key="2">
    <source>
        <dbReference type="Pfam" id="PF01568"/>
    </source>
</evidence>
<dbReference type="PANTHER" id="PTHR43105:SF9">
    <property type="entry name" value="NADPH-FE(3+) OXIDOREDUCTASE SUBUNIT ALPHA"/>
    <property type="match status" value="1"/>
</dbReference>
<dbReference type="AlphaFoldDB" id="A0A6J6XV27"/>
<name>A0A6J6XV27_9ZZZZ</name>
<dbReference type="InterPro" id="IPR009010">
    <property type="entry name" value="Asp_de-COase-like_dom_sf"/>
</dbReference>
<dbReference type="Pfam" id="PF01568">
    <property type="entry name" value="Molydop_binding"/>
    <property type="match status" value="1"/>
</dbReference>
<dbReference type="Gene3D" id="2.40.40.20">
    <property type="match status" value="1"/>
</dbReference>
<gene>
    <name evidence="3" type="ORF">UFOPK3026_00466</name>
</gene>
<dbReference type="GO" id="GO:0043546">
    <property type="term" value="F:molybdopterin cofactor binding"/>
    <property type="evidence" value="ECO:0007669"/>
    <property type="project" value="InterPro"/>
</dbReference>
<dbReference type="GO" id="GO:0016491">
    <property type="term" value="F:oxidoreductase activity"/>
    <property type="evidence" value="ECO:0007669"/>
    <property type="project" value="UniProtKB-KW"/>
</dbReference>
<keyword evidence="1" id="KW-0560">Oxidoreductase</keyword>
<protein>
    <submittedName>
        <fullName evidence="3">Unannotated protein</fullName>
    </submittedName>
</protein>
<dbReference type="EMBL" id="CAFAAP010000051">
    <property type="protein sequence ID" value="CAB4799414.1"/>
    <property type="molecule type" value="Genomic_DNA"/>
</dbReference>
<proteinExistence type="predicted"/>
<evidence type="ECO:0000256" key="1">
    <source>
        <dbReference type="ARBA" id="ARBA00023002"/>
    </source>
</evidence>
<evidence type="ECO:0000313" key="3">
    <source>
        <dbReference type="EMBL" id="CAB4799414.1"/>
    </source>
</evidence>
<dbReference type="PANTHER" id="PTHR43105">
    <property type="entry name" value="RESPIRATORY NITRATE REDUCTASE"/>
    <property type="match status" value="1"/>
</dbReference>
<dbReference type="InterPro" id="IPR050123">
    <property type="entry name" value="Prok_molybdopt-oxidoreductase"/>
</dbReference>
<sequence length="202" mass="21660">MRTGPFGDGFGAVPDGLTLDKLIAAPHGIDFGALEPRLPNVLRTQSGKIELATQQLIDDLKRLEVFSQEKIDEAQLTLVGRRDLRSHNSWLHNVEVLVKGKDRCTLQIHPNDASRLGVAQGSAVRIASRVGSVDAPVEITELIREGVVSLPHGWGHSMPGTNTKVASSRAGVNSNILTDEQRLDPLSGTSVLNGIPVSVTVL</sequence>
<reference evidence="3" key="1">
    <citation type="submission" date="2020-05" db="EMBL/GenBank/DDBJ databases">
        <authorList>
            <person name="Chiriac C."/>
            <person name="Salcher M."/>
            <person name="Ghai R."/>
            <person name="Kavagutti S V."/>
        </authorList>
    </citation>
    <scope>NUCLEOTIDE SEQUENCE</scope>
</reference>
<accession>A0A6J6XV27</accession>
<dbReference type="SUPFAM" id="SSF50692">
    <property type="entry name" value="ADC-like"/>
    <property type="match status" value="1"/>
</dbReference>
<dbReference type="InterPro" id="IPR006657">
    <property type="entry name" value="MoPterin_dinucl-bd_dom"/>
</dbReference>